<reference evidence="2" key="1">
    <citation type="submission" date="2023-05" db="EMBL/GenBank/DDBJ databases">
        <title>Genome and transcriptome analyses reveal genes involved in the formation of fine ridges on petal epidermal cells in Hibiscus trionum.</title>
        <authorList>
            <person name="Koshimizu S."/>
            <person name="Masuda S."/>
            <person name="Ishii T."/>
            <person name="Shirasu K."/>
            <person name="Hoshino A."/>
            <person name="Arita M."/>
        </authorList>
    </citation>
    <scope>NUCLEOTIDE SEQUENCE</scope>
    <source>
        <strain evidence="2">Hamamatsu line</strain>
    </source>
</reference>
<evidence type="ECO:0000313" key="3">
    <source>
        <dbReference type="Proteomes" id="UP001165190"/>
    </source>
</evidence>
<protein>
    <recommendedName>
        <fullName evidence="1">Retrovirus-related Pol polyprotein from transposon TNT 1-94-like beta-barrel domain-containing protein</fullName>
    </recommendedName>
</protein>
<sequence length="496" mass="54761">MAIESYVSSSSISTSLTSFTSNYSIQQMPKLDTVKLSENTYVIWKHQVLLIVEGYGLIPFILDHEVPAKTIVDQTGVTVSNPIFLTYLKQDRLLASWLLSTISADVLPHLTGLNTSQGIWNALARRYGAKSSTKVSSLCHSLHSQKKRGLSVSEYLGKIKQICDTLSASRNVVTEQEQMSVILAGLTAEFESVIVVASRETQTLKSLSEMLFDCEARQKEFMSDSFSIQANVVTHVNSIPDDSGDKDEFNSDQFSNSSQFARGHRGNNFFRGRGRGRFGSNRPQCQLCRKYGHLVQKCYYRFDHSLTGLPNTRNEYVHSNHTSNFGPKIEPLVQSFSPTPIQAYSHTFSSTPPTPYVANYTPFVPLVSGTVPVTLPPNSSSVLPSAVFPSAHFSPAYPRAHGCGTTGSRDVVWYPDSGATHYITNDRANLQFEAVYRGMDSLLVGNGSEVRISHIGCGTLMSGVRSMNLSNLLCAPDIKKNLLSVSKFARDNDVFF</sequence>
<name>A0A9W7GQS8_HIBTR</name>
<evidence type="ECO:0000259" key="1">
    <source>
        <dbReference type="Pfam" id="PF22936"/>
    </source>
</evidence>
<dbReference type="Pfam" id="PF14223">
    <property type="entry name" value="Retrotran_gag_2"/>
    <property type="match status" value="1"/>
</dbReference>
<dbReference type="OrthoDB" id="1912561at2759"/>
<proteinExistence type="predicted"/>
<dbReference type="Pfam" id="PF22936">
    <property type="entry name" value="Pol_BBD"/>
    <property type="match status" value="1"/>
</dbReference>
<accession>A0A9W7GQS8</accession>
<dbReference type="EMBL" id="BSYR01000002">
    <property type="protein sequence ID" value="GMI63999.1"/>
    <property type="molecule type" value="Genomic_DNA"/>
</dbReference>
<dbReference type="InterPro" id="IPR054722">
    <property type="entry name" value="PolX-like_BBD"/>
</dbReference>
<dbReference type="Proteomes" id="UP001165190">
    <property type="component" value="Unassembled WGS sequence"/>
</dbReference>
<dbReference type="AlphaFoldDB" id="A0A9W7GQS8"/>
<dbReference type="PANTHER" id="PTHR47481:SF10">
    <property type="entry name" value="COPIA-LIKE POLYPROTEIN_RETROTRANSPOSON"/>
    <property type="match status" value="1"/>
</dbReference>
<feature type="domain" description="Retrovirus-related Pol polyprotein from transposon TNT 1-94-like beta-barrel" evidence="1">
    <location>
        <begin position="413"/>
        <end position="489"/>
    </location>
</feature>
<dbReference type="PANTHER" id="PTHR47481">
    <property type="match status" value="1"/>
</dbReference>
<gene>
    <name evidence="2" type="ORF">HRI_000069200</name>
</gene>
<comment type="caution">
    <text evidence="2">The sequence shown here is derived from an EMBL/GenBank/DDBJ whole genome shotgun (WGS) entry which is preliminary data.</text>
</comment>
<evidence type="ECO:0000313" key="2">
    <source>
        <dbReference type="EMBL" id="GMI63999.1"/>
    </source>
</evidence>
<organism evidence="2 3">
    <name type="scientific">Hibiscus trionum</name>
    <name type="common">Flower of an hour</name>
    <dbReference type="NCBI Taxonomy" id="183268"/>
    <lineage>
        <taxon>Eukaryota</taxon>
        <taxon>Viridiplantae</taxon>
        <taxon>Streptophyta</taxon>
        <taxon>Embryophyta</taxon>
        <taxon>Tracheophyta</taxon>
        <taxon>Spermatophyta</taxon>
        <taxon>Magnoliopsida</taxon>
        <taxon>eudicotyledons</taxon>
        <taxon>Gunneridae</taxon>
        <taxon>Pentapetalae</taxon>
        <taxon>rosids</taxon>
        <taxon>malvids</taxon>
        <taxon>Malvales</taxon>
        <taxon>Malvaceae</taxon>
        <taxon>Malvoideae</taxon>
        <taxon>Hibiscus</taxon>
    </lineage>
</organism>
<keyword evidence="3" id="KW-1185">Reference proteome</keyword>